<evidence type="ECO:0000313" key="2">
    <source>
        <dbReference type="EMBL" id="GKU74671.1"/>
    </source>
</evidence>
<accession>A0AA37PRI0</accession>
<evidence type="ECO:0000313" key="3">
    <source>
        <dbReference type="Proteomes" id="UP000245060"/>
    </source>
</evidence>
<protein>
    <submittedName>
        <fullName evidence="2">Uncharacterized protein</fullName>
    </submittedName>
</protein>
<reference evidence="3" key="2">
    <citation type="submission" date="2018-04" db="EMBL/GenBank/DDBJ databases">
        <title>Draft genome sequence of Mycobacterium montefiorense isolated from Japanese black salamander.</title>
        <authorList>
            <person name="Fukano H."/>
            <person name="Yoshida M."/>
            <person name="Shimizu A."/>
            <person name="Iwao H."/>
            <person name="Kurata O."/>
            <person name="Katayama Y."/>
            <person name="Omatsu T."/>
            <person name="Mizutani T."/>
            <person name="Wada S."/>
            <person name="Hoshino Y."/>
        </authorList>
    </citation>
    <scope>NUCLEOTIDE SEQUENCE [LARGE SCALE GENOMIC DNA]</scope>
    <source>
        <strain evidence="3">BS</strain>
    </source>
</reference>
<dbReference type="Proteomes" id="UP001139505">
    <property type="component" value="Unassembled WGS sequence"/>
</dbReference>
<reference evidence="2" key="3">
    <citation type="journal article" date="2022" name="Microbiol. Resour. Announc.">
        <title>Draft Genome Sequences of Eight Mycobacterium montefiorense Strains Isolated from Salamanders in Captivity.</title>
        <authorList>
            <person name="Komine T."/>
            <person name="Ihara H."/>
            <person name="Fukano H."/>
            <person name="Hoshino Y."/>
            <person name="Kurata O."/>
            <person name="Wada S."/>
        </authorList>
    </citation>
    <scope>NUCLEOTIDE SEQUENCE</scope>
    <source>
        <strain evidence="2">NJB18185</strain>
    </source>
</reference>
<reference evidence="1" key="1">
    <citation type="journal article" date="2018" name="Genome Announc.">
        <title>Draft Genome Sequence of Mycobacterium montefiorense Isolated from Japanese Black Salamander (Hynobius nigrescens).</title>
        <authorList>
            <person name="Fukano H."/>
            <person name="Yoshida M."/>
            <person name="Shimizu A."/>
            <person name="Iwao H."/>
            <person name="Katayama Y."/>
            <person name="Omatsu T."/>
            <person name="Mizutani T."/>
            <person name="Kurata O."/>
            <person name="Wada S."/>
            <person name="Hoshino Y."/>
        </authorList>
    </citation>
    <scope>NUCLEOTIDE SEQUENCE</scope>
    <source>
        <strain evidence="1">BS</strain>
    </source>
</reference>
<keyword evidence="3" id="KW-1185">Reference proteome</keyword>
<gene>
    <name evidence="1" type="ORF">MmonteBS_08920</name>
    <name evidence="2" type="ORF">NJB18185_44420</name>
</gene>
<organism evidence="2 4">
    <name type="scientific">Mycobacterium montefiorense</name>
    <dbReference type="NCBI Taxonomy" id="154654"/>
    <lineage>
        <taxon>Bacteria</taxon>
        <taxon>Bacillati</taxon>
        <taxon>Actinomycetota</taxon>
        <taxon>Actinomycetes</taxon>
        <taxon>Mycobacteriales</taxon>
        <taxon>Mycobacteriaceae</taxon>
        <taxon>Mycobacterium</taxon>
        <taxon>Mycobacterium simiae complex</taxon>
    </lineage>
</organism>
<dbReference type="Proteomes" id="UP000245060">
    <property type="component" value="Unassembled WGS sequence"/>
</dbReference>
<dbReference type="AlphaFoldDB" id="A0AA37PRI0"/>
<proteinExistence type="predicted"/>
<reference evidence="2" key="4">
    <citation type="submission" date="2022-04" db="EMBL/GenBank/DDBJ databases">
        <authorList>
            <person name="Komine T."/>
            <person name="Fukano H."/>
            <person name="Wada S."/>
        </authorList>
    </citation>
    <scope>NUCLEOTIDE SEQUENCE</scope>
    <source>
        <strain evidence="2">NJB18185</strain>
    </source>
</reference>
<evidence type="ECO:0000313" key="4">
    <source>
        <dbReference type="Proteomes" id="UP001139505"/>
    </source>
</evidence>
<dbReference type="EMBL" id="BQYH01000063">
    <property type="protein sequence ID" value="GKU74671.1"/>
    <property type="molecule type" value="Genomic_DNA"/>
</dbReference>
<evidence type="ECO:0000313" key="1">
    <source>
        <dbReference type="EMBL" id="GBG36520.1"/>
    </source>
</evidence>
<comment type="caution">
    <text evidence="2">The sequence shown here is derived from an EMBL/GenBank/DDBJ whole genome shotgun (WGS) entry which is preliminary data.</text>
</comment>
<dbReference type="EMBL" id="BFCH01000007">
    <property type="protein sequence ID" value="GBG36520.1"/>
    <property type="molecule type" value="Genomic_DNA"/>
</dbReference>
<sequence length="85" mass="9061">MAQEYIVNIWFGREVGFANRVVEIITTQALDALADHHLVRVSGHLEQRRVEGAAAEVVNEDVLTFGGDSGAVPMGVFEAGGGPLV</sequence>
<name>A0AA37PRI0_9MYCO</name>